<organism evidence="1 2">
    <name type="scientific">Eumeta variegata</name>
    <name type="common">Bagworm moth</name>
    <name type="synonym">Eumeta japonica</name>
    <dbReference type="NCBI Taxonomy" id="151549"/>
    <lineage>
        <taxon>Eukaryota</taxon>
        <taxon>Metazoa</taxon>
        <taxon>Ecdysozoa</taxon>
        <taxon>Arthropoda</taxon>
        <taxon>Hexapoda</taxon>
        <taxon>Insecta</taxon>
        <taxon>Pterygota</taxon>
        <taxon>Neoptera</taxon>
        <taxon>Endopterygota</taxon>
        <taxon>Lepidoptera</taxon>
        <taxon>Glossata</taxon>
        <taxon>Ditrysia</taxon>
        <taxon>Tineoidea</taxon>
        <taxon>Psychidae</taxon>
        <taxon>Oiketicinae</taxon>
        <taxon>Eumeta</taxon>
    </lineage>
</organism>
<dbReference type="EMBL" id="BGZK01005120">
    <property type="protein sequence ID" value="GBP12607.1"/>
    <property type="molecule type" value="Genomic_DNA"/>
</dbReference>
<dbReference type="AlphaFoldDB" id="A0A4C1TGQ9"/>
<sequence length="129" mass="14213">MIPKPGKDLTKAELYRPISLLPGMSKLFEKPLVSKLSPILADRKNANSYITEVDDLAKKPETAYISDGLPNETASKYATRSAVTAIVKNAANGRVNASMAEWIELQPNNHGGAWFDSGHRLWVFLQTSK</sequence>
<evidence type="ECO:0000313" key="2">
    <source>
        <dbReference type="Proteomes" id="UP000299102"/>
    </source>
</evidence>
<protein>
    <submittedName>
        <fullName evidence="1">Uncharacterized protein</fullName>
    </submittedName>
</protein>
<dbReference type="OrthoDB" id="412981at2759"/>
<comment type="caution">
    <text evidence="1">The sequence shown here is derived from an EMBL/GenBank/DDBJ whole genome shotgun (WGS) entry which is preliminary data.</text>
</comment>
<dbReference type="Proteomes" id="UP000299102">
    <property type="component" value="Unassembled WGS sequence"/>
</dbReference>
<evidence type="ECO:0000313" key="1">
    <source>
        <dbReference type="EMBL" id="GBP12607.1"/>
    </source>
</evidence>
<accession>A0A4C1TGQ9</accession>
<proteinExistence type="predicted"/>
<name>A0A4C1TGQ9_EUMVA</name>
<keyword evidence="2" id="KW-1185">Reference proteome</keyword>
<reference evidence="1 2" key="1">
    <citation type="journal article" date="2019" name="Commun. Biol.">
        <title>The bagworm genome reveals a unique fibroin gene that provides high tensile strength.</title>
        <authorList>
            <person name="Kono N."/>
            <person name="Nakamura H."/>
            <person name="Ohtoshi R."/>
            <person name="Tomita M."/>
            <person name="Numata K."/>
            <person name="Arakawa K."/>
        </authorList>
    </citation>
    <scope>NUCLEOTIDE SEQUENCE [LARGE SCALE GENOMIC DNA]</scope>
</reference>
<gene>
    <name evidence="1" type="ORF">EVAR_71817_1</name>
</gene>